<gene>
    <name evidence="1" type="ORF">GV832_10770</name>
</gene>
<evidence type="ECO:0000313" key="1">
    <source>
        <dbReference type="EMBL" id="NBZ88060.1"/>
    </source>
</evidence>
<dbReference type="EMBL" id="JAABNR010000009">
    <property type="protein sequence ID" value="NBZ88060.1"/>
    <property type="molecule type" value="Genomic_DNA"/>
</dbReference>
<sequence>MQAETGGKVVLPSGQEVTLLEVISNVPGAYGLALRYRFLAPEVAREGGTVDAETAGADMDWLCQTYALPKLPVNGPMPAEIIISMSDRDVPFGESDPEATQFFNAYSIEAGNCLWEPF</sequence>
<name>A0AAE4YDU6_9RHOB</name>
<dbReference type="Proteomes" id="UP001193501">
    <property type="component" value="Unassembled WGS sequence"/>
</dbReference>
<organism evidence="1 2">
    <name type="scientific">Stagnihabitans tardus</name>
    <dbReference type="NCBI Taxonomy" id="2699202"/>
    <lineage>
        <taxon>Bacteria</taxon>
        <taxon>Pseudomonadati</taxon>
        <taxon>Pseudomonadota</taxon>
        <taxon>Alphaproteobacteria</taxon>
        <taxon>Rhodobacterales</taxon>
        <taxon>Paracoccaceae</taxon>
        <taxon>Stagnihabitans</taxon>
    </lineage>
</organism>
<proteinExistence type="predicted"/>
<dbReference type="AlphaFoldDB" id="A0AAE4YDU6"/>
<reference evidence="1" key="1">
    <citation type="submission" date="2020-01" db="EMBL/GenBank/DDBJ databases">
        <authorList>
            <person name="Chen W.-M."/>
        </authorList>
    </citation>
    <scope>NUCLEOTIDE SEQUENCE</scope>
    <source>
        <strain evidence="1">CYK-10</strain>
    </source>
</reference>
<accession>A0AAE4YDU6</accession>
<protein>
    <submittedName>
        <fullName evidence="1">Acetolactate synthase</fullName>
    </submittedName>
</protein>
<keyword evidence="2" id="KW-1185">Reference proteome</keyword>
<dbReference type="Pfam" id="PF20107">
    <property type="entry name" value="DUF6497"/>
    <property type="match status" value="1"/>
</dbReference>
<comment type="caution">
    <text evidence="1">The sequence shown here is derived from an EMBL/GenBank/DDBJ whole genome shotgun (WGS) entry which is preliminary data.</text>
</comment>
<evidence type="ECO:0000313" key="2">
    <source>
        <dbReference type="Proteomes" id="UP001193501"/>
    </source>
</evidence>
<dbReference type="InterPro" id="IPR045467">
    <property type="entry name" value="DUF6497"/>
</dbReference>